<feature type="binding site" evidence="6">
    <location>
        <position position="45"/>
    </location>
    <ligand>
        <name>guanidinoacetate</name>
        <dbReference type="ChEBI" id="CHEBI:57742"/>
    </ligand>
</feature>
<dbReference type="SUPFAM" id="SSF53335">
    <property type="entry name" value="S-adenosyl-L-methionine-dependent methyltransferases"/>
    <property type="match status" value="1"/>
</dbReference>
<reference evidence="9" key="2">
    <citation type="submission" date="2025-08" db="UniProtKB">
        <authorList>
            <consortium name="Ensembl"/>
        </authorList>
    </citation>
    <scope>IDENTIFICATION</scope>
</reference>
<dbReference type="Ensembl" id="ENSCINT00000026988.2">
    <property type="protein sequence ID" value="ENSCINP00000026742.2"/>
    <property type="gene ID" value="ENSCING00000002307.3"/>
</dbReference>
<evidence type="ECO:0000256" key="4">
    <source>
        <dbReference type="ARBA" id="ARBA00022679"/>
    </source>
</evidence>
<dbReference type="UniPathway" id="UPA00104">
    <property type="reaction ID" value="UER00580"/>
</dbReference>
<feature type="binding site" evidence="6">
    <location>
        <begin position="170"/>
        <end position="171"/>
    </location>
    <ligand>
        <name>guanidinoacetate</name>
        <dbReference type="ChEBI" id="CHEBI:57742"/>
    </ligand>
</feature>
<reference evidence="9" key="3">
    <citation type="submission" date="2025-09" db="UniProtKB">
        <authorList>
            <consortium name="Ensembl"/>
        </authorList>
    </citation>
    <scope>IDENTIFICATION</scope>
</reference>
<dbReference type="GeneTree" id="ENSGT00390000018061"/>
<evidence type="ECO:0000256" key="1">
    <source>
        <dbReference type="ARBA" id="ARBA00004820"/>
    </source>
</evidence>
<feature type="binding site" evidence="6">
    <location>
        <position position="41"/>
    </location>
    <ligand>
        <name>guanidinoacetate</name>
        <dbReference type="ChEBI" id="CHEBI:57742"/>
    </ligand>
</feature>
<evidence type="ECO:0000313" key="9">
    <source>
        <dbReference type="Ensembl" id="ENSCINP00000026742.2"/>
    </source>
</evidence>
<dbReference type="GO" id="GO:0006601">
    <property type="term" value="P:creatine biosynthetic process"/>
    <property type="evidence" value="ECO:0000318"/>
    <property type="project" value="GO_Central"/>
</dbReference>
<sequence>MSTSQNKIFNQGEDCKPSWTSAGADYNEKDTHLEIMGKPVMERWETPYMHLLATIASSKGGKVLEIGFGMAIAASKIQSREISEHWIIECNAGVFDRLQTWGKDQPHTVVPLKGMWEEVVPILPSGHFDGILYDTYPLSEEDWHTHQFAFIKNHAKRLLKPGGVLTYCNLTSWGELMKNKYTDIEQMFQETQVPHLVEAGFMKNKITTQVIDNKPPQDCKYYSTAKMIGPTIINE</sequence>
<evidence type="ECO:0000256" key="7">
    <source>
        <dbReference type="SAM" id="MobiDB-lite"/>
    </source>
</evidence>
<dbReference type="HOGENOM" id="CLU_102800_0_0_1"/>
<name>F6YRA9_CIOIN</name>
<dbReference type="PANTHER" id="PTHR32379:SF1">
    <property type="entry name" value="GUANIDINOACETATE N-METHYLTRANSFERASE"/>
    <property type="match status" value="1"/>
</dbReference>
<evidence type="ECO:0000256" key="5">
    <source>
        <dbReference type="ARBA" id="ARBA00022691"/>
    </source>
</evidence>
<dbReference type="InterPro" id="IPR051038">
    <property type="entry name" value="RMT2/GAMT_Mtase"/>
</dbReference>
<gene>
    <name evidence="9" type="primary">LOC100176150</name>
</gene>
<feature type="binding site" evidence="6">
    <location>
        <begin position="116"/>
        <end position="117"/>
    </location>
    <ligand>
        <name>S-adenosyl-L-methionine</name>
        <dbReference type="ChEBI" id="CHEBI:59789"/>
    </ligand>
</feature>
<dbReference type="InterPro" id="IPR029063">
    <property type="entry name" value="SAM-dependent_MTases_sf"/>
</dbReference>
<dbReference type="GO" id="GO:0005634">
    <property type="term" value="C:nucleus"/>
    <property type="evidence" value="ECO:0000318"/>
    <property type="project" value="GO_Central"/>
</dbReference>
<dbReference type="InParanoid" id="F6YRA9"/>
<keyword evidence="4" id="KW-0808">Transferase</keyword>
<dbReference type="GO" id="GO:0005737">
    <property type="term" value="C:cytoplasm"/>
    <property type="evidence" value="ECO:0000318"/>
    <property type="project" value="GO_Central"/>
</dbReference>
<feature type="binding site" evidence="6">
    <location>
        <position position="49"/>
    </location>
    <ligand>
        <name>S-adenosyl-L-methionine</name>
        <dbReference type="ChEBI" id="CHEBI:59789"/>
    </ligand>
</feature>
<dbReference type="FunFam" id="3.40.50.150:FF:000096">
    <property type="entry name" value="Guanidinoacetate N-methyltransferase"/>
    <property type="match status" value="1"/>
</dbReference>
<dbReference type="InterPro" id="IPR026480">
    <property type="entry name" value="RMT2_dom"/>
</dbReference>
<evidence type="ECO:0000256" key="3">
    <source>
        <dbReference type="ARBA" id="ARBA00022603"/>
    </source>
</evidence>
<dbReference type="STRING" id="7719.ENSCINP00000026742"/>
<dbReference type="GO" id="GO:0030731">
    <property type="term" value="F:guanidinoacetate N-methyltransferase activity"/>
    <property type="evidence" value="ECO:0000318"/>
    <property type="project" value="GO_Central"/>
</dbReference>
<comment type="pathway">
    <text evidence="1">Amine and polyamine biosynthesis; creatine biosynthesis; creatine from L-arginine and glycine: step 2/2.</text>
</comment>
<feature type="binding site" evidence="6">
    <location>
        <position position="134"/>
    </location>
    <ligand>
        <name>S-adenosyl-L-methionine</name>
        <dbReference type="ChEBI" id="CHEBI:59789"/>
    </ligand>
</feature>
<dbReference type="GO" id="GO:0032259">
    <property type="term" value="P:methylation"/>
    <property type="evidence" value="ECO:0007669"/>
    <property type="project" value="UniProtKB-KW"/>
</dbReference>
<dbReference type="PANTHER" id="PTHR32379">
    <property type="entry name" value="GUANIDINOACETATE N-METHYLTRANSFERASE"/>
    <property type="match status" value="1"/>
</dbReference>
<dbReference type="PROSITE" id="PS51559">
    <property type="entry name" value="SAM_RMT2"/>
    <property type="match status" value="1"/>
</dbReference>
<feature type="binding site" evidence="6">
    <location>
        <position position="19"/>
    </location>
    <ligand>
        <name>S-adenosyl-L-methionine</name>
        <dbReference type="ChEBI" id="CHEBI:59789"/>
    </ligand>
</feature>
<feature type="domain" description="RMT2" evidence="8">
    <location>
        <begin position="10"/>
        <end position="235"/>
    </location>
</feature>
<organism evidence="9 10">
    <name type="scientific">Ciona intestinalis</name>
    <name type="common">Transparent sea squirt</name>
    <name type="synonym">Ascidia intestinalis</name>
    <dbReference type="NCBI Taxonomy" id="7719"/>
    <lineage>
        <taxon>Eukaryota</taxon>
        <taxon>Metazoa</taxon>
        <taxon>Chordata</taxon>
        <taxon>Tunicata</taxon>
        <taxon>Ascidiacea</taxon>
        <taxon>Phlebobranchia</taxon>
        <taxon>Cionidae</taxon>
        <taxon>Ciona</taxon>
    </lineage>
</organism>
<feature type="binding site" evidence="6">
    <location>
        <position position="134"/>
    </location>
    <ligand>
        <name>guanidinoacetate</name>
        <dbReference type="ChEBI" id="CHEBI:57742"/>
    </ligand>
</feature>
<feature type="region of interest" description="Disordered" evidence="7">
    <location>
        <begin position="1"/>
        <end position="23"/>
    </location>
</feature>
<dbReference type="InterPro" id="IPR016550">
    <property type="entry name" value="GuanidinoAc_N-MeTrfase"/>
</dbReference>
<keyword evidence="10" id="KW-1185">Reference proteome</keyword>
<evidence type="ECO:0000259" key="8">
    <source>
        <dbReference type="PROSITE" id="PS51559"/>
    </source>
</evidence>
<proteinExistence type="predicted"/>
<protein>
    <recommendedName>
        <fullName evidence="2">guanidinoacetate N-methyltransferase</fullName>
        <ecNumber evidence="2">2.1.1.2</ecNumber>
    </recommendedName>
</protein>
<keyword evidence="3" id="KW-0489">Methyltransferase</keyword>
<keyword evidence="5 6" id="KW-0949">S-adenosyl-L-methionine</keyword>
<evidence type="ECO:0000256" key="6">
    <source>
        <dbReference type="PIRSR" id="PIRSR009285-1"/>
    </source>
</evidence>
<dbReference type="CDD" id="cd02440">
    <property type="entry name" value="AdoMet_MTases"/>
    <property type="match status" value="1"/>
</dbReference>
<dbReference type="EC" id="2.1.1.2" evidence="2"/>
<dbReference type="AlphaFoldDB" id="F6YRA9"/>
<feature type="binding site" evidence="6">
    <location>
        <begin position="68"/>
        <end position="73"/>
    </location>
    <ligand>
        <name>S-adenosyl-L-methionine</name>
        <dbReference type="ChEBI" id="CHEBI:59789"/>
    </ligand>
</feature>
<dbReference type="Proteomes" id="UP000008144">
    <property type="component" value="Unassembled WGS sequence"/>
</dbReference>
<accession>F6YRA9</accession>
<evidence type="ECO:0000313" key="10">
    <source>
        <dbReference type="Proteomes" id="UP000008144"/>
    </source>
</evidence>
<dbReference type="Gene3D" id="3.40.50.150">
    <property type="entry name" value="Vaccinia Virus protein VP39"/>
    <property type="match status" value="1"/>
</dbReference>
<evidence type="ECO:0000256" key="2">
    <source>
        <dbReference type="ARBA" id="ARBA00012887"/>
    </source>
</evidence>
<dbReference type="OMA" id="DISEHWI"/>
<reference evidence="10" key="1">
    <citation type="journal article" date="2002" name="Science">
        <title>The draft genome of Ciona intestinalis: insights into chordate and vertebrate origins.</title>
        <authorList>
            <person name="Dehal P."/>
            <person name="Satou Y."/>
            <person name="Campbell R.K."/>
            <person name="Chapman J."/>
            <person name="Degnan B."/>
            <person name="De Tomaso A."/>
            <person name="Davidson B."/>
            <person name="Di Gregorio A."/>
            <person name="Gelpke M."/>
            <person name="Goodstein D.M."/>
            <person name="Harafuji N."/>
            <person name="Hastings K.E."/>
            <person name="Ho I."/>
            <person name="Hotta K."/>
            <person name="Huang W."/>
            <person name="Kawashima T."/>
            <person name="Lemaire P."/>
            <person name="Martinez D."/>
            <person name="Meinertzhagen I.A."/>
            <person name="Necula S."/>
            <person name="Nonaka M."/>
            <person name="Putnam N."/>
            <person name="Rash S."/>
            <person name="Saiga H."/>
            <person name="Satake M."/>
            <person name="Terry A."/>
            <person name="Yamada L."/>
            <person name="Wang H.G."/>
            <person name="Awazu S."/>
            <person name="Azumi K."/>
            <person name="Boore J."/>
            <person name="Branno M."/>
            <person name="Chin-Bow S."/>
            <person name="DeSantis R."/>
            <person name="Doyle S."/>
            <person name="Francino P."/>
            <person name="Keys D.N."/>
            <person name="Haga S."/>
            <person name="Hayashi H."/>
            <person name="Hino K."/>
            <person name="Imai K.S."/>
            <person name="Inaba K."/>
            <person name="Kano S."/>
            <person name="Kobayashi K."/>
            <person name="Kobayashi M."/>
            <person name="Lee B.I."/>
            <person name="Makabe K.W."/>
            <person name="Manohar C."/>
            <person name="Matassi G."/>
            <person name="Medina M."/>
            <person name="Mochizuki Y."/>
            <person name="Mount S."/>
            <person name="Morishita T."/>
            <person name="Miura S."/>
            <person name="Nakayama A."/>
            <person name="Nishizaka S."/>
            <person name="Nomoto H."/>
            <person name="Ohta F."/>
            <person name="Oishi K."/>
            <person name="Rigoutsos I."/>
            <person name="Sano M."/>
            <person name="Sasaki A."/>
            <person name="Sasakura Y."/>
            <person name="Shoguchi E."/>
            <person name="Shin-i T."/>
            <person name="Spagnuolo A."/>
            <person name="Stainier D."/>
            <person name="Suzuki M.M."/>
            <person name="Tassy O."/>
            <person name="Takatori N."/>
            <person name="Tokuoka M."/>
            <person name="Yagi K."/>
            <person name="Yoshizaki F."/>
            <person name="Wada S."/>
            <person name="Zhang C."/>
            <person name="Hyatt P.D."/>
            <person name="Larimer F."/>
            <person name="Detter C."/>
            <person name="Doggett N."/>
            <person name="Glavina T."/>
            <person name="Hawkins T."/>
            <person name="Richardson P."/>
            <person name="Lucas S."/>
            <person name="Kohara Y."/>
            <person name="Levine M."/>
            <person name="Satoh N."/>
            <person name="Rokhsar D.S."/>
        </authorList>
    </citation>
    <scope>NUCLEOTIDE SEQUENCE [LARGE SCALE GENOMIC DNA]</scope>
</reference>
<dbReference type="PIRSF" id="PIRSF009285">
    <property type="entry name" value="GAMT"/>
    <property type="match status" value="1"/>
</dbReference>